<accession>A0A164K7I6</accession>
<dbReference type="OrthoDB" id="4570152at2"/>
<dbReference type="AlphaFoldDB" id="A0A164K7I6"/>
<protein>
    <submittedName>
        <fullName evidence="1">Uncharacterized protein</fullName>
    </submittedName>
</protein>
<evidence type="ECO:0000313" key="1">
    <source>
        <dbReference type="EMBL" id="KZM71115.1"/>
    </source>
</evidence>
<keyword evidence="2" id="KW-1185">Reference proteome</keyword>
<name>A0A164K7I6_9NOCA</name>
<reference evidence="1 2" key="1">
    <citation type="submission" date="2016-04" db="EMBL/GenBank/DDBJ databases">
        <authorList>
            <person name="Evans L.H."/>
            <person name="Alamgir A."/>
            <person name="Owens N."/>
            <person name="Weber N.D."/>
            <person name="Virtaneva K."/>
            <person name="Barbian K."/>
            <person name="Babar A."/>
            <person name="Rosenke K."/>
        </authorList>
    </citation>
    <scope>NUCLEOTIDE SEQUENCE [LARGE SCALE GENOMIC DNA]</scope>
    <source>
        <strain evidence="1 2">IFM 0406</strain>
    </source>
</reference>
<evidence type="ECO:0000313" key="2">
    <source>
        <dbReference type="Proteomes" id="UP000076512"/>
    </source>
</evidence>
<proteinExistence type="predicted"/>
<dbReference type="STRING" id="455432.AWN90_42140"/>
<gene>
    <name evidence="1" type="ORF">AWN90_42140</name>
</gene>
<comment type="caution">
    <text evidence="1">The sequence shown here is derived from an EMBL/GenBank/DDBJ whole genome shotgun (WGS) entry which is preliminary data.</text>
</comment>
<organism evidence="1 2">
    <name type="scientific">Nocardia terpenica</name>
    <dbReference type="NCBI Taxonomy" id="455432"/>
    <lineage>
        <taxon>Bacteria</taxon>
        <taxon>Bacillati</taxon>
        <taxon>Actinomycetota</taxon>
        <taxon>Actinomycetes</taxon>
        <taxon>Mycobacteriales</taxon>
        <taxon>Nocardiaceae</taxon>
        <taxon>Nocardia</taxon>
    </lineage>
</organism>
<dbReference type="EMBL" id="LWGR01000013">
    <property type="protein sequence ID" value="KZM71115.1"/>
    <property type="molecule type" value="Genomic_DNA"/>
</dbReference>
<dbReference type="RefSeq" id="WP_067595339.1">
    <property type="nucleotide sequence ID" value="NZ_JABMCZ010000003.1"/>
</dbReference>
<dbReference type="Proteomes" id="UP000076512">
    <property type="component" value="Unassembled WGS sequence"/>
</dbReference>
<sequence length="120" mass="13921">MEPQEAVEAVRQYYRDPSNVYSIMPARVLAAVAELPPHASEARFRAFIRRWAEYPYSGQIQRLTGMEWWPTLPLPDGVRGDTAAERAYHVDELKAWVRDNWAEMKSRVLDSREPRSATTE</sequence>